<dbReference type="PANTHER" id="PTHR47163">
    <property type="entry name" value="DDE_TNP_IS1595 DOMAIN-CONTAINING PROTEIN"/>
    <property type="match status" value="1"/>
</dbReference>
<proteinExistence type="predicted"/>
<dbReference type="AlphaFoldDB" id="A0ABD0SEV4"/>
<reference evidence="1 2" key="1">
    <citation type="submission" date="2024-06" db="EMBL/GenBank/DDBJ databases">
        <title>A chromosome-level genome assembly of beet webworm, Loxostege sticticalis.</title>
        <authorList>
            <person name="Zhang Y."/>
        </authorList>
    </citation>
    <scope>NUCLEOTIDE SEQUENCE [LARGE SCALE GENOMIC DNA]</scope>
    <source>
        <strain evidence="1">AQ028</strain>
        <tissue evidence="1">Male pupae</tissue>
    </source>
</reference>
<accession>A0ABD0SEV4</accession>
<dbReference type="Proteomes" id="UP001549921">
    <property type="component" value="Unassembled WGS sequence"/>
</dbReference>
<dbReference type="InterPro" id="IPR053164">
    <property type="entry name" value="IS1016-like_transposase"/>
</dbReference>
<protein>
    <recommendedName>
        <fullName evidence="3">ISXO2-like transposase domain-containing protein</fullName>
    </recommendedName>
</protein>
<dbReference type="PANTHER" id="PTHR47163:SF2">
    <property type="entry name" value="SI:DKEY-17M8.2"/>
    <property type="match status" value="1"/>
</dbReference>
<dbReference type="EMBL" id="JBEDNZ010000023">
    <property type="protein sequence ID" value="KAL0811829.1"/>
    <property type="molecule type" value="Genomic_DNA"/>
</dbReference>
<evidence type="ECO:0000313" key="2">
    <source>
        <dbReference type="Proteomes" id="UP001549921"/>
    </source>
</evidence>
<evidence type="ECO:0000313" key="1">
    <source>
        <dbReference type="EMBL" id="KAL0811829.1"/>
    </source>
</evidence>
<gene>
    <name evidence="1" type="ORF">ABMA28_009257</name>
</gene>
<evidence type="ECO:0008006" key="3">
    <source>
        <dbReference type="Google" id="ProtNLM"/>
    </source>
</evidence>
<name>A0ABD0SEV4_LOXSC</name>
<sequence>MADEQIPSTSAAVPAVTRVDDDVEAMPYVKGHLYTGEVLQMWNLARLIRQLGTREQCVNFAVSEGLILASKECRRHRKPMSIEYSTNRTVGAFVCNKAGCRATSRVSRATGTWFEGAKLTLPQIFYITYCFAYSFSYDMVIHEDPTRDENNECLSRVTVCDWYNYCREVVVLYQIYHQEEKGKIGGPGKIVQIDESKFGKRKYNKGRRIEGHWILGLIEDGSEDLRLEVCPDNVRSAEVLIPLIKKHVAEGTTIHTD</sequence>
<comment type="caution">
    <text evidence="1">The sequence shown here is derived from an EMBL/GenBank/DDBJ whole genome shotgun (WGS) entry which is preliminary data.</text>
</comment>
<organism evidence="1 2">
    <name type="scientific">Loxostege sticticalis</name>
    <name type="common">Beet webworm moth</name>
    <dbReference type="NCBI Taxonomy" id="481309"/>
    <lineage>
        <taxon>Eukaryota</taxon>
        <taxon>Metazoa</taxon>
        <taxon>Ecdysozoa</taxon>
        <taxon>Arthropoda</taxon>
        <taxon>Hexapoda</taxon>
        <taxon>Insecta</taxon>
        <taxon>Pterygota</taxon>
        <taxon>Neoptera</taxon>
        <taxon>Endopterygota</taxon>
        <taxon>Lepidoptera</taxon>
        <taxon>Glossata</taxon>
        <taxon>Ditrysia</taxon>
        <taxon>Pyraloidea</taxon>
        <taxon>Crambidae</taxon>
        <taxon>Pyraustinae</taxon>
        <taxon>Loxostege</taxon>
    </lineage>
</organism>